<feature type="compositionally biased region" description="Basic and acidic residues" evidence="1">
    <location>
        <begin position="384"/>
        <end position="396"/>
    </location>
</feature>
<feature type="compositionally biased region" description="Acidic residues" evidence="1">
    <location>
        <begin position="346"/>
        <end position="383"/>
    </location>
</feature>
<feature type="compositionally biased region" description="Low complexity" evidence="1">
    <location>
        <begin position="397"/>
        <end position="407"/>
    </location>
</feature>
<feature type="compositionally biased region" description="Low complexity" evidence="1">
    <location>
        <begin position="465"/>
        <end position="474"/>
    </location>
</feature>
<evidence type="ECO:0000256" key="1">
    <source>
        <dbReference type="SAM" id="MobiDB-lite"/>
    </source>
</evidence>
<proteinExistence type="predicted"/>
<feature type="compositionally biased region" description="Low complexity" evidence="1">
    <location>
        <begin position="42"/>
        <end position="56"/>
    </location>
</feature>
<feature type="region of interest" description="Disordered" evidence="1">
    <location>
        <begin position="282"/>
        <end position="306"/>
    </location>
</feature>
<feature type="compositionally biased region" description="Low complexity" evidence="1">
    <location>
        <begin position="668"/>
        <end position="686"/>
    </location>
</feature>
<evidence type="ECO:0008006" key="4">
    <source>
        <dbReference type="Google" id="ProtNLM"/>
    </source>
</evidence>
<organism evidence="2 3">
    <name type="scientific">Botryosphaeria dothidea</name>
    <dbReference type="NCBI Taxonomy" id="55169"/>
    <lineage>
        <taxon>Eukaryota</taxon>
        <taxon>Fungi</taxon>
        <taxon>Dikarya</taxon>
        <taxon>Ascomycota</taxon>
        <taxon>Pezizomycotina</taxon>
        <taxon>Dothideomycetes</taxon>
        <taxon>Dothideomycetes incertae sedis</taxon>
        <taxon>Botryosphaeriales</taxon>
        <taxon>Botryosphaeriaceae</taxon>
        <taxon>Botryosphaeria</taxon>
    </lineage>
</organism>
<feature type="region of interest" description="Disordered" evidence="1">
    <location>
        <begin position="558"/>
        <end position="719"/>
    </location>
</feature>
<evidence type="ECO:0000313" key="2">
    <source>
        <dbReference type="EMBL" id="KAF4314130.1"/>
    </source>
</evidence>
<dbReference type="EMBL" id="WWBZ02000001">
    <property type="protein sequence ID" value="KAF4314130.1"/>
    <property type="molecule type" value="Genomic_DNA"/>
</dbReference>
<name>A0A8H4J6P7_9PEZI</name>
<evidence type="ECO:0000313" key="3">
    <source>
        <dbReference type="Proteomes" id="UP000572817"/>
    </source>
</evidence>
<keyword evidence="3" id="KW-1185">Reference proteome</keyword>
<accession>A0A8H4J6P7</accession>
<feature type="region of interest" description="Disordered" evidence="1">
    <location>
        <begin position="465"/>
        <end position="489"/>
    </location>
</feature>
<reference evidence="2" key="1">
    <citation type="submission" date="2020-04" db="EMBL/GenBank/DDBJ databases">
        <title>Genome Assembly and Annotation of Botryosphaeria dothidea sdau 11-99, a Latent Pathogen of Apple Fruit Ring Rot in China.</title>
        <authorList>
            <person name="Yu C."/>
            <person name="Diao Y."/>
            <person name="Lu Q."/>
            <person name="Zhao J."/>
            <person name="Cui S."/>
            <person name="Peng C."/>
            <person name="He B."/>
            <person name="Liu H."/>
        </authorList>
    </citation>
    <scope>NUCLEOTIDE SEQUENCE [LARGE SCALE GENOMIC DNA]</scope>
    <source>
        <strain evidence="2">Sdau11-99</strain>
    </source>
</reference>
<dbReference type="Proteomes" id="UP000572817">
    <property type="component" value="Unassembled WGS sequence"/>
</dbReference>
<feature type="compositionally biased region" description="Acidic residues" evidence="1">
    <location>
        <begin position="626"/>
        <end position="637"/>
    </location>
</feature>
<comment type="caution">
    <text evidence="2">The sequence shown here is derived from an EMBL/GenBank/DDBJ whole genome shotgun (WGS) entry which is preliminary data.</text>
</comment>
<feature type="region of interest" description="Disordered" evidence="1">
    <location>
        <begin position="346"/>
        <end position="452"/>
    </location>
</feature>
<feature type="compositionally biased region" description="Acidic residues" evidence="1">
    <location>
        <begin position="408"/>
        <end position="419"/>
    </location>
</feature>
<feature type="region of interest" description="Disordered" evidence="1">
    <location>
        <begin position="42"/>
        <end position="73"/>
    </location>
</feature>
<feature type="compositionally biased region" description="Low complexity" evidence="1">
    <location>
        <begin position="581"/>
        <end position="591"/>
    </location>
</feature>
<gene>
    <name evidence="2" type="ORF">GTA08_BOTSDO01053</name>
</gene>
<protein>
    <recommendedName>
        <fullName evidence="4">Myb-like domain-containing protein</fullName>
    </recommendedName>
</protein>
<dbReference type="OrthoDB" id="5431489at2759"/>
<sequence>MSSSNNMTFFNTNDNEISSADDHEMSAFFDFDLYASNNDTSSSNDTSFTMSSNNMSPPHSTSSLNTSAQGVSGNKVEYRATSPNVNYNDISPGLSGFLVRADGTRTSVRFGTPFNITPPDAMIGNARNVTPSNVSTGSFSNVPLSNMSMDNFGSVLPPDAMVDNARDVSLSNTGMNNFGNTSSSNVSLGNFDNFTPLDATTGNSFSNTPTRLGLLPAMSEDQKKGIQNTFQDMKANHKYPLGFPMAELRWATQAPYNMDGPTMKKCMEWALAELYPNEHAALTGNGLNPNPTHLTGGEPQKPPSQTLWDDQLALAGLLDPGFDWDSEVPVGESWVDPAWLLKEGEDVMGENLEDEENEDEDEDEDEEEDEDEDENENEEELGDESEKGEESEKELSESGSEFQSDSSSDSDSEEEDDDDARGSGGLSSAAPRKTLPRQQWGGKHPETRWDSIGRVIYNPGAALPAAPSAAANLGRNSSSPPVEDRSGLPWSVEEEQAAGRAMEWVLERWGRKGLTMDQKYQECAERLRAGFRFSRPWRALKAQYSRSIRARTGVDERRTVKPHRMQTCVQKTGERSKPQWKAASDAAAAGKAADERVRKEKAEKAEKEKEEKRLERERKRRRAAVDEEVEEAEEADEEPPRRVKRARTHPRASSSSPSGDLDMREAAVADLPAAVGAAGEEAASAAPNTQAQVAADEELARRLQEEEAVNARPRRAYRR</sequence>
<feature type="compositionally biased region" description="Basic and acidic residues" evidence="1">
    <location>
        <begin position="592"/>
        <end position="617"/>
    </location>
</feature>
<dbReference type="AlphaFoldDB" id="A0A8H4J6P7"/>
<feature type="compositionally biased region" description="Polar residues" evidence="1">
    <location>
        <begin position="57"/>
        <end position="72"/>
    </location>
</feature>